<dbReference type="KEGG" id="psoj:PHYSODRAFT_321383"/>
<dbReference type="Proteomes" id="UP000002640">
    <property type="component" value="Unassembled WGS sequence"/>
</dbReference>
<keyword evidence="2" id="KW-1185">Reference proteome</keyword>
<name>G4YF12_PHYSP</name>
<reference evidence="1 2" key="1">
    <citation type="journal article" date="2006" name="Science">
        <title>Phytophthora genome sequences uncover evolutionary origins and mechanisms of pathogenesis.</title>
        <authorList>
            <person name="Tyler B.M."/>
            <person name="Tripathy S."/>
            <person name="Zhang X."/>
            <person name="Dehal P."/>
            <person name="Jiang R.H."/>
            <person name="Aerts A."/>
            <person name="Arredondo F.D."/>
            <person name="Baxter L."/>
            <person name="Bensasson D."/>
            <person name="Beynon J.L."/>
            <person name="Chapman J."/>
            <person name="Damasceno C.M."/>
            <person name="Dorrance A.E."/>
            <person name="Dou D."/>
            <person name="Dickerman A.W."/>
            <person name="Dubchak I.L."/>
            <person name="Garbelotto M."/>
            <person name="Gijzen M."/>
            <person name="Gordon S.G."/>
            <person name="Govers F."/>
            <person name="Grunwald N.J."/>
            <person name="Huang W."/>
            <person name="Ivors K.L."/>
            <person name="Jones R.W."/>
            <person name="Kamoun S."/>
            <person name="Krampis K."/>
            <person name="Lamour K.H."/>
            <person name="Lee M.K."/>
            <person name="McDonald W.H."/>
            <person name="Medina M."/>
            <person name="Meijer H.J."/>
            <person name="Nordberg E.K."/>
            <person name="Maclean D.J."/>
            <person name="Ospina-Giraldo M.D."/>
            <person name="Morris P.F."/>
            <person name="Phuntumart V."/>
            <person name="Putnam N.H."/>
            <person name="Rash S."/>
            <person name="Rose J.K."/>
            <person name="Sakihama Y."/>
            <person name="Salamov A.A."/>
            <person name="Savidor A."/>
            <person name="Scheuring C.F."/>
            <person name="Smith B.M."/>
            <person name="Sobral B.W."/>
            <person name="Terry A."/>
            <person name="Torto-Alalibo T.A."/>
            <person name="Win J."/>
            <person name="Xu Z."/>
            <person name="Zhang H."/>
            <person name="Grigoriev I.V."/>
            <person name="Rokhsar D.S."/>
            <person name="Boore J.L."/>
        </authorList>
    </citation>
    <scope>NUCLEOTIDE SEQUENCE [LARGE SCALE GENOMIC DNA]</scope>
    <source>
        <strain evidence="1 2">P6497</strain>
    </source>
</reference>
<dbReference type="EMBL" id="JH159151">
    <property type="protein sequence ID" value="EGZ27595.1"/>
    <property type="molecule type" value="Genomic_DNA"/>
</dbReference>
<sequence length="119" mass="12681">MDLLGHGDVSEEYEVVCGLLGLTSETLSLVLAFLLCLETAYAMTELVLTELLLQAAVPVAGPAKSAWMKLLSIYSATIADGAVRASGFFFSHVLRVRFGVFLVRTLSLAEGQVGDVSEV</sequence>
<organism evidence="1 2">
    <name type="scientific">Phytophthora sojae (strain P6497)</name>
    <name type="common">Soybean stem and root rot agent</name>
    <name type="synonym">Phytophthora megasperma f. sp. glycines</name>
    <dbReference type="NCBI Taxonomy" id="1094619"/>
    <lineage>
        <taxon>Eukaryota</taxon>
        <taxon>Sar</taxon>
        <taxon>Stramenopiles</taxon>
        <taxon>Oomycota</taxon>
        <taxon>Peronosporomycetes</taxon>
        <taxon>Peronosporales</taxon>
        <taxon>Peronosporaceae</taxon>
        <taxon>Phytophthora</taxon>
    </lineage>
</organism>
<dbReference type="InParanoid" id="G4YF12"/>
<evidence type="ECO:0000313" key="1">
    <source>
        <dbReference type="EMBL" id="EGZ27595.1"/>
    </source>
</evidence>
<dbReference type="GeneID" id="20644644"/>
<accession>G4YF12</accession>
<dbReference type="RefSeq" id="XP_009514870.1">
    <property type="nucleotide sequence ID" value="XM_009516575.1"/>
</dbReference>
<proteinExistence type="predicted"/>
<gene>
    <name evidence="1" type="ORF">PHYSODRAFT_321383</name>
</gene>
<protein>
    <submittedName>
        <fullName evidence="1">Uncharacterized protein</fullName>
    </submittedName>
</protein>
<dbReference type="AlphaFoldDB" id="G4YF12"/>
<evidence type="ECO:0000313" key="2">
    <source>
        <dbReference type="Proteomes" id="UP000002640"/>
    </source>
</evidence>